<dbReference type="OrthoDB" id="2414538at2759"/>
<evidence type="ECO:0000256" key="2">
    <source>
        <dbReference type="ARBA" id="ARBA00005755"/>
    </source>
</evidence>
<dbReference type="InterPro" id="IPR012337">
    <property type="entry name" value="RNaseH-like_sf"/>
</dbReference>
<dbReference type="InterPro" id="IPR056447">
    <property type="entry name" value="REV3_N"/>
</dbReference>
<keyword evidence="13" id="KW-0004">4Fe-4S</keyword>
<dbReference type="Pfam" id="PF00136">
    <property type="entry name" value="DNA_pol_B"/>
    <property type="match status" value="1"/>
</dbReference>
<dbReference type="RefSeq" id="XP_012241083.1">
    <property type="nucleotide sequence ID" value="XM_012385660.3"/>
</dbReference>
<keyword evidence="8 13" id="KW-0239">DNA-directed DNA polymerase</keyword>
<keyword evidence="13" id="KW-0235">DNA replication</keyword>
<dbReference type="InterPro" id="IPR042087">
    <property type="entry name" value="DNA_pol_B_thumb"/>
</dbReference>
<dbReference type="SMART" id="SM00486">
    <property type="entry name" value="POLBc"/>
    <property type="match status" value="1"/>
</dbReference>
<dbReference type="Gene3D" id="1.10.287.690">
    <property type="entry name" value="Helix hairpin bin"/>
    <property type="match status" value="1"/>
</dbReference>
<protein>
    <recommendedName>
        <fullName evidence="13">DNA polymerase</fullName>
        <ecNumber evidence="13">2.7.7.7</ecNumber>
    </recommendedName>
</protein>
<dbReference type="GO" id="GO:0000724">
    <property type="term" value="P:double-strand break repair via homologous recombination"/>
    <property type="evidence" value="ECO:0007669"/>
    <property type="project" value="TreeGrafter"/>
</dbReference>
<evidence type="ECO:0000256" key="10">
    <source>
        <dbReference type="ARBA" id="ARBA00023014"/>
    </source>
</evidence>
<evidence type="ECO:0000259" key="17">
    <source>
        <dbReference type="Pfam" id="PF24055"/>
    </source>
</evidence>
<feature type="compositionally biased region" description="Basic and acidic residues" evidence="14">
    <location>
        <begin position="453"/>
        <end position="468"/>
    </location>
</feature>
<dbReference type="PANTHER" id="PTHR45812">
    <property type="entry name" value="DNA POLYMERASE ZETA CATALYTIC SUBUNIT"/>
    <property type="match status" value="1"/>
</dbReference>
<dbReference type="InterPro" id="IPR025687">
    <property type="entry name" value="Znf-C4pol"/>
</dbReference>
<evidence type="ECO:0000256" key="3">
    <source>
        <dbReference type="ARBA" id="ARBA00022679"/>
    </source>
</evidence>
<evidence type="ECO:0000256" key="4">
    <source>
        <dbReference type="ARBA" id="ARBA00022695"/>
    </source>
</evidence>
<evidence type="ECO:0000256" key="8">
    <source>
        <dbReference type="ARBA" id="ARBA00022932"/>
    </source>
</evidence>
<dbReference type="GeneID" id="100740097"/>
<organism evidence="19 20">
    <name type="scientific">Bombus impatiens</name>
    <name type="common">Bumblebee</name>
    <dbReference type="NCBI Taxonomy" id="132113"/>
    <lineage>
        <taxon>Eukaryota</taxon>
        <taxon>Metazoa</taxon>
        <taxon>Ecdysozoa</taxon>
        <taxon>Arthropoda</taxon>
        <taxon>Hexapoda</taxon>
        <taxon>Insecta</taxon>
        <taxon>Pterygota</taxon>
        <taxon>Neoptera</taxon>
        <taxon>Endopterygota</taxon>
        <taxon>Hymenoptera</taxon>
        <taxon>Apocrita</taxon>
        <taxon>Aculeata</taxon>
        <taxon>Apoidea</taxon>
        <taxon>Anthophila</taxon>
        <taxon>Apidae</taxon>
        <taxon>Bombus</taxon>
        <taxon>Pyrobombus</taxon>
    </lineage>
</organism>
<dbReference type="SUPFAM" id="SSF56672">
    <property type="entry name" value="DNA/RNA polymerases"/>
    <property type="match status" value="1"/>
</dbReference>
<feature type="region of interest" description="Disordered" evidence="14">
    <location>
        <begin position="453"/>
        <end position="481"/>
    </location>
</feature>
<keyword evidence="13" id="KW-0863">Zinc-finger</keyword>
<dbReference type="GO" id="GO:0051539">
    <property type="term" value="F:4 iron, 4 sulfur cluster binding"/>
    <property type="evidence" value="ECO:0007669"/>
    <property type="project" value="UniProtKB-KW"/>
</dbReference>
<dbReference type="Gene3D" id="3.30.342.10">
    <property type="entry name" value="DNA Polymerase, chain B, domain 1"/>
    <property type="match status" value="1"/>
</dbReference>
<evidence type="ECO:0000256" key="13">
    <source>
        <dbReference type="RuleBase" id="RU000442"/>
    </source>
</evidence>
<dbReference type="InterPro" id="IPR023211">
    <property type="entry name" value="DNA_pol_palm_dom_sf"/>
</dbReference>
<gene>
    <name evidence="20" type="primary">LOC100740097</name>
</gene>
<keyword evidence="3 13" id="KW-0808">Transferase</keyword>
<evidence type="ECO:0000256" key="12">
    <source>
        <dbReference type="ARBA" id="ARBA00049244"/>
    </source>
</evidence>
<evidence type="ECO:0000256" key="9">
    <source>
        <dbReference type="ARBA" id="ARBA00023004"/>
    </source>
</evidence>
<evidence type="ECO:0000256" key="14">
    <source>
        <dbReference type="SAM" id="MobiDB-lite"/>
    </source>
</evidence>
<dbReference type="InterPro" id="IPR006172">
    <property type="entry name" value="DNA-dir_DNA_pol_B"/>
</dbReference>
<dbReference type="GO" id="GO:0008270">
    <property type="term" value="F:zinc ion binding"/>
    <property type="evidence" value="ECO:0007669"/>
    <property type="project" value="UniProtKB-KW"/>
</dbReference>
<feature type="domain" description="C4-type zinc-finger of DNA polymerase delta" evidence="16">
    <location>
        <begin position="1828"/>
        <end position="1894"/>
    </location>
</feature>
<evidence type="ECO:0000256" key="1">
    <source>
        <dbReference type="ARBA" id="ARBA00001966"/>
    </source>
</evidence>
<feature type="domain" description="DNA-directed DNA polymerase family B multifunctional" evidence="15">
    <location>
        <begin position="1335"/>
        <end position="1785"/>
    </location>
</feature>
<dbReference type="GO" id="GO:0003677">
    <property type="term" value="F:DNA binding"/>
    <property type="evidence" value="ECO:0007669"/>
    <property type="project" value="UniProtKB-KW"/>
</dbReference>
<keyword evidence="19" id="KW-1185">Reference proteome</keyword>
<dbReference type="FunFam" id="3.30.342.10:FF:000002">
    <property type="entry name" value="DNA polymerase zeta catalytic subunit isoform X1"/>
    <property type="match status" value="1"/>
</dbReference>
<keyword evidence="13" id="KW-0238">DNA-binding</keyword>
<evidence type="ECO:0000256" key="5">
    <source>
        <dbReference type="ARBA" id="ARBA00022723"/>
    </source>
</evidence>
<evidence type="ECO:0000256" key="11">
    <source>
        <dbReference type="ARBA" id="ARBA00023204"/>
    </source>
</evidence>
<dbReference type="GO" id="GO:0005634">
    <property type="term" value="C:nucleus"/>
    <property type="evidence" value="ECO:0007669"/>
    <property type="project" value="UniProtKB-SubCell"/>
</dbReference>
<sequence length="1915" mass="220604">MFSINLVTLDSYQSIPLLGVDVTFSDFRGNEIRQVPVIRIFGSTPSGTKTCLHIHGVFPYMYIPCTINDNVNSYMYKLAAAIDSAINVSLGSAISNTQHVYKIQQVSGIPFYGYHEKEHLFLKIYFYNPAMIKRAADLLQNGVIFGQSLQPHEAHIPFILQFMIDYNLYGMSLINLKDVKFRQCIHTKLEENSENESPLNLFDSQKYLPAFIVKQSTCKLEVDAQACEILNRQEIQNDLDLNPGIAAIWNEERHRREAKDLENVESQFLYSNTSNRIYDLTENDIYQEERLRKKLQSISQISEDITSKTSKIHSYPLEVDDENNSFSASYVPNHFKSLMLNKETKDETFLNNSLLEFDNFEIKENLPQDEIIENTILDSEDMYLVEILADLREENEEEKIIDNDSMLGSQFSMLNNEIKVDNEDDEIEDLNITSLDLSLSSWNSVITEIESKMTEDNKQTNDITEHNTESTSSRDVPQYDGSSDLVLKNEEQLIWQLTRNKIKEGKKACTKLDKFALHFNSNMILNELKFINIPINLNLLQNQLMIPQGTIFDIKLSKHFTFYQEQNQEFESKRRKTSQTTEKKLSYYKDTNIYKLDHKDLDVYDIDEIEYTLHKCKHLKNSIDFENNPNELYIRNSVSNKLNIPALDGNADNSSSDSEVDQDTTINKEEKRICIYKPNTKFKSDKGVVNISLIKRRIELEDSNLQSPYKRRNTIGNYLPNEPYPIPTKAKLVHSPCSVSKKYSSLDIKIVSPKIDKNIRNNESCSSESSYDTLKRNNQHLFRDKIDNLALEENQTFFTHNETSNISKTGSVILKHKDSSSNVHEESINFDKEDNVSKTNFETQIILKNNKRICKKLSFMNINNKEISSVKDNIYFENLSLTKEIIDNIHKSNNSISISTMNSKCHGNSIKLHTRENEKVNYEYNLPSTSRDNVNLYLDNTSDQMSLIHKNIDEDEDEEDVCNMTYTQYLNGKLESESNTPNIMALKDISGIETKLITITSKFNSPSRERIINSMKMYDILESKFNSLFFSNKIDLIKFKQRKNLSNNGIYKVIPFKCSLDRVTGIKLWRRVRINEFYPSGSSIKSCNIKRVLAGYNTLIIHPLIQPPTSKNVKTWLQAKKYLSKKNNNNEVKDNIDVPRDIKESNILNKILANNLHMKSQCSGSSEHSSKSNNSFNSSLQKMLENPLLYKNNDTTQYLGISYGQIEYTLKGHSNNIENENRQNAKGLTVHQYLTILAVEIHVITRDKFLPDPNHDPIGAIFYAIHNDVPLSSKIEQIEHGAILILTNWWNHKSVTIRWRVITHYVIRIVGTLRILIHLDIIGRTCEHARLFGIQFYEVFSRGSQFRVESMMLRLAKPLNYISVSPSIQQRARMRAPESLPLIMEPQSTLYTDPLIVLDFQSLYPSIIIAYNYCFSTCLGRVEHIGHYEPYEFGATTLKIKKDTAKKLFGKINFAPCGVAFVKPEIRMGILPRMLTEILNTRLMVKKSMKLHGNENHALQRILHSQQLGLKLIANVTYGYTAANFSGRMPCIEIGDSVVSKGRETLERAIKIVESTPKWGAEVVYGDTDSLFILLRRKSKEEAFSIGAEIADTVTAANPPPVKLKFEKVLQPSILQTKKRYCGYMYESPEQKEPEYLAKGIETVRRDGCPAVTKILEKTLKILFDTKDLSLVKQYVTRQFDKILRKRISIQDLTFAKEFRGLNGYKISACVPALELTRRLMRKDPRAIPRTGERVRYIIVAGAPNQPLIQCVRTPTEVILDESLSPNSIYYITKVIIPPLNRCLNLVSVDANTWYTEMIHRQTPDKIVNLCANNQKLTIRQFFNTVICAVCENQTQKDICMNCMSKPSQTITILHEKLRWLERTHHELTMICQSCTGYLDDPKCESLDCPVLYRLMQARRDLVQIPYLNNIIRNM</sequence>
<dbReference type="Pfam" id="PF24055">
    <property type="entry name" value="POL3_N"/>
    <property type="match status" value="1"/>
</dbReference>
<comment type="similarity">
    <text evidence="2 13">Belongs to the DNA polymerase type-B family.</text>
</comment>
<dbReference type="Proteomes" id="UP000515180">
    <property type="component" value="Unplaced"/>
</dbReference>
<keyword evidence="9 13" id="KW-0408">Iron</keyword>
<dbReference type="InterPro" id="IPR030559">
    <property type="entry name" value="PolZ_Rev3"/>
</dbReference>
<dbReference type="InterPro" id="IPR056435">
    <property type="entry name" value="DPOD/Z_N"/>
</dbReference>
<evidence type="ECO:0000259" key="15">
    <source>
        <dbReference type="Pfam" id="PF00136"/>
    </source>
</evidence>
<dbReference type="InterPro" id="IPR017964">
    <property type="entry name" value="DNA-dir_DNA_pol_B_CS"/>
</dbReference>
<dbReference type="Gene3D" id="3.30.420.10">
    <property type="entry name" value="Ribonuclease H-like superfamily/Ribonuclease H"/>
    <property type="match status" value="1"/>
</dbReference>
<keyword evidence="5 13" id="KW-0479">Metal-binding</keyword>
<evidence type="ECO:0000313" key="19">
    <source>
        <dbReference type="Proteomes" id="UP000515180"/>
    </source>
</evidence>
<dbReference type="CDD" id="cd05534">
    <property type="entry name" value="POLBc_zeta"/>
    <property type="match status" value="1"/>
</dbReference>
<dbReference type="GO" id="GO:0042276">
    <property type="term" value="P:error-prone translesion synthesis"/>
    <property type="evidence" value="ECO:0007669"/>
    <property type="project" value="TreeGrafter"/>
</dbReference>
<dbReference type="InterPro" id="IPR036397">
    <property type="entry name" value="RNaseH_sf"/>
</dbReference>
<keyword evidence="4 13" id="KW-0548">Nucleotidyltransferase</keyword>
<dbReference type="Gene3D" id="3.90.1600.10">
    <property type="entry name" value="Palm domain of DNA polymerase"/>
    <property type="match status" value="1"/>
</dbReference>
<comment type="cofactor">
    <cofactor evidence="1 13">
        <name>[4Fe-4S] cluster</name>
        <dbReference type="ChEBI" id="CHEBI:49883"/>
    </cofactor>
</comment>
<comment type="catalytic activity">
    <reaction evidence="12 13">
        <text>DNA(n) + a 2'-deoxyribonucleoside 5'-triphosphate = DNA(n+1) + diphosphate</text>
        <dbReference type="Rhea" id="RHEA:22508"/>
        <dbReference type="Rhea" id="RHEA-COMP:17339"/>
        <dbReference type="Rhea" id="RHEA-COMP:17340"/>
        <dbReference type="ChEBI" id="CHEBI:33019"/>
        <dbReference type="ChEBI" id="CHEBI:61560"/>
        <dbReference type="ChEBI" id="CHEBI:173112"/>
        <dbReference type="EC" id="2.7.7.7"/>
    </reaction>
</comment>
<name>A0A6P3UU43_BOMIM</name>
<dbReference type="InterPro" id="IPR006134">
    <property type="entry name" value="DNA-dir_DNA_pol_B_multi_dom"/>
</dbReference>
<dbReference type="SUPFAM" id="SSF53098">
    <property type="entry name" value="Ribonuclease H-like"/>
    <property type="match status" value="2"/>
</dbReference>
<dbReference type="GO" id="GO:0003887">
    <property type="term" value="F:DNA-directed DNA polymerase activity"/>
    <property type="evidence" value="ECO:0007669"/>
    <property type="project" value="UniProtKB-KW"/>
</dbReference>
<dbReference type="GO" id="GO:0006260">
    <property type="term" value="P:DNA replication"/>
    <property type="evidence" value="ECO:0007669"/>
    <property type="project" value="UniProtKB-KW"/>
</dbReference>
<dbReference type="FunFam" id="1.10.132.60:FF:000005">
    <property type="entry name" value="Putative DNA polymerase zeta catalytic subunit"/>
    <property type="match status" value="1"/>
</dbReference>
<keyword evidence="13" id="KW-0539">Nucleus</keyword>
<evidence type="ECO:0000259" key="18">
    <source>
        <dbReference type="Pfam" id="PF24065"/>
    </source>
</evidence>
<evidence type="ECO:0000256" key="7">
    <source>
        <dbReference type="ARBA" id="ARBA00022833"/>
    </source>
</evidence>
<dbReference type="PANTHER" id="PTHR45812:SF1">
    <property type="entry name" value="DNA POLYMERASE ZETA CATALYTIC SUBUNIT"/>
    <property type="match status" value="1"/>
</dbReference>
<dbReference type="InterPro" id="IPR043502">
    <property type="entry name" value="DNA/RNA_pol_sf"/>
</dbReference>
<keyword evidence="6" id="KW-0227">DNA damage</keyword>
<proteinExistence type="inferred from homology"/>
<keyword evidence="7 13" id="KW-0862">Zinc</keyword>
<dbReference type="EC" id="2.7.7.7" evidence="13"/>
<accession>A0A6P3UU43</accession>
<dbReference type="Pfam" id="PF14260">
    <property type="entry name" value="zf-C4pol"/>
    <property type="match status" value="1"/>
</dbReference>
<dbReference type="Gene3D" id="1.10.132.60">
    <property type="entry name" value="DNA polymerase family B, C-terminal domain"/>
    <property type="match status" value="1"/>
</dbReference>
<dbReference type="Pfam" id="PF24065">
    <property type="entry name" value="REV3_N"/>
    <property type="match status" value="1"/>
</dbReference>
<comment type="subcellular location">
    <subcellularLocation>
        <location evidence="13">Nucleus</location>
    </subcellularLocation>
</comment>
<feature type="domain" description="DNA polymerase delta/zeta catalytic subunit N-terminal" evidence="17">
    <location>
        <begin position="56"/>
        <end position="133"/>
    </location>
</feature>
<keyword evidence="10 13" id="KW-0411">Iron-sulfur</keyword>
<dbReference type="CTD" id="136035703"/>
<dbReference type="GO" id="GO:0000166">
    <property type="term" value="F:nucleotide binding"/>
    <property type="evidence" value="ECO:0007669"/>
    <property type="project" value="InterPro"/>
</dbReference>
<feature type="domain" description="DNA polymerase zeta catalytic subunit N-terminal" evidence="18">
    <location>
        <begin position="1"/>
        <end position="55"/>
    </location>
</feature>
<dbReference type="FunFam" id="1.10.287.690:FF:000002">
    <property type="entry name" value="DNA polymerase zeta"/>
    <property type="match status" value="1"/>
</dbReference>
<reference evidence="20" key="1">
    <citation type="submission" date="2025-08" db="UniProtKB">
        <authorList>
            <consortium name="RefSeq"/>
        </authorList>
    </citation>
    <scope>IDENTIFICATION</scope>
</reference>
<dbReference type="GO" id="GO:0016035">
    <property type="term" value="C:zeta DNA polymerase complex"/>
    <property type="evidence" value="ECO:0007669"/>
    <property type="project" value="InterPro"/>
</dbReference>
<dbReference type="PROSITE" id="PS00116">
    <property type="entry name" value="DNA_POLYMERASE_B"/>
    <property type="match status" value="1"/>
</dbReference>
<evidence type="ECO:0000259" key="16">
    <source>
        <dbReference type="Pfam" id="PF14260"/>
    </source>
</evidence>
<keyword evidence="11" id="KW-0234">DNA repair</keyword>
<evidence type="ECO:0000256" key="6">
    <source>
        <dbReference type="ARBA" id="ARBA00022763"/>
    </source>
</evidence>
<evidence type="ECO:0000313" key="20">
    <source>
        <dbReference type="RefSeq" id="XP_012241083.1"/>
    </source>
</evidence>
<dbReference type="PRINTS" id="PR00106">
    <property type="entry name" value="DNAPOLB"/>
</dbReference>